<reference evidence="2 3" key="1">
    <citation type="submission" date="2020-08" db="EMBL/GenBank/DDBJ databases">
        <authorList>
            <person name="Liu C."/>
            <person name="Sun Q."/>
        </authorList>
    </citation>
    <scope>NUCLEOTIDE SEQUENCE [LARGE SCALE GENOMIC DNA]</scope>
    <source>
        <strain evidence="2 3">NSJ-18</strain>
    </source>
</reference>
<keyword evidence="1" id="KW-0472">Membrane</keyword>
<dbReference type="Proteomes" id="UP000609849">
    <property type="component" value="Unassembled WGS sequence"/>
</dbReference>
<name>A0ABR7JR66_9FIRM</name>
<evidence type="ECO:0000313" key="3">
    <source>
        <dbReference type="Proteomes" id="UP000609849"/>
    </source>
</evidence>
<organism evidence="2 3">
    <name type="scientific">Romboutsia faecis</name>
    <dbReference type="NCBI Taxonomy" id="2764597"/>
    <lineage>
        <taxon>Bacteria</taxon>
        <taxon>Bacillati</taxon>
        <taxon>Bacillota</taxon>
        <taxon>Clostridia</taxon>
        <taxon>Peptostreptococcales</taxon>
        <taxon>Peptostreptococcaceae</taxon>
        <taxon>Romboutsia</taxon>
    </lineage>
</organism>
<evidence type="ECO:0008006" key="4">
    <source>
        <dbReference type="Google" id="ProtNLM"/>
    </source>
</evidence>
<protein>
    <recommendedName>
        <fullName evidence="4">Rod shape-determining protein MreD</fullName>
    </recommendedName>
</protein>
<dbReference type="EMBL" id="JACRWE010000004">
    <property type="protein sequence ID" value="MBC5997370.1"/>
    <property type="molecule type" value="Genomic_DNA"/>
</dbReference>
<comment type="caution">
    <text evidence="2">The sequence shown here is derived from an EMBL/GenBank/DDBJ whole genome shotgun (WGS) entry which is preliminary data.</text>
</comment>
<feature type="transmembrane region" description="Helical" evidence="1">
    <location>
        <begin position="72"/>
        <end position="90"/>
    </location>
</feature>
<keyword evidence="3" id="KW-1185">Reference proteome</keyword>
<evidence type="ECO:0000256" key="1">
    <source>
        <dbReference type="SAM" id="Phobius"/>
    </source>
</evidence>
<evidence type="ECO:0000313" key="2">
    <source>
        <dbReference type="EMBL" id="MBC5997370.1"/>
    </source>
</evidence>
<feature type="transmembrane region" description="Helical" evidence="1">
    <location>
        <begin position="124"/>
        <end position="149"/>
    </location>
</feature>
<accession>A0ABR7JR66</accession>
<keyword evidence="1" id="KW-0812">Transmembrane</keyword>
<keyword evidence="1" id="KW-1133">Transmembrane helix</keyword>
<gene>
    <name evidence="2" type="ORF">H8923_11390</name>
</gene>
<proteinExistence type="predicted"/>
<feature type="transmembrane region" description="Helical" evidence="1">
    <location>
        <begin position="97"/>
        <end position="118"/>
    </location>
</feature>
<dbReference type="RefSeq" id="WP_153925108.1">
    <property type="nucleotide sequence ID" value="NZ_JACRWE010000004.1"/>
</dbReference>
<sequence>MKKKYLTIFLISVTMIMYILEFHPNVLNLFILLSTVPIYIISKKSPSAGLLIYIIVSLSILSADFYRGTVFLFFYGVIGVFLGMFSHYLNQNILISILNGIILAISINGMNMTLRLNIQYSNEILLQGLILFFSIVFSFATLVICNYIYDILYKIENISN</sequence>
<feature type="transmembrane region" description="Helical" evidence="1">
    <location>
        <begin position="5"/>
        <end position="20"/>
    </location>
</feature>